<dbReference type="InterPro" id="IPR036388">
    <property type="entry name" value="WH-like_DNA-bd_sf"/>
</dbReference>
<comment type="similarity">
    <text evidence="1">Belongs to the LysR transcriptional regulatory family.</text>
</comment>
<name>A0A939KQM7_9PROT</name>
<dbReference type="SUPFAM" id="SSF46785">
    <property type="entry name" value="Winged helix' DNA-binding domain"/>
    <property type="match status" value="1"/>
</dbReference>
<dbReference type="PANTHER" id="PTHR30126:SF98">
    <property type="entry name" value="HTH-TYPE TRANSCRIPTIONAL ACTIVATOR BAUR"/>
    <property type="match status" value="1"/>
</dbReference>
<organism evidence="6 7">
    <name type="scientific">Acetobacter garciniae</name>
    <dbReference type="NCBI Taxonomy" id="2817435"/>
    <lineage>
        <taxon>Bacteria</taxon>
        <taxon>Pseudomonadati</taxon>
        <taxon>Pseudomonadota</taxon>
        <taxon>Alphaproteobacteria</taxon>
        <taxon>Acetobacterales</taxon>
        <taxon>Acetobacteraceae</taxon>
        <taxon>Acetobacter</taxon>
    </lineage>
</organism>
<dbReference type="AlphaFoldDB" id="A0A939KQM7"/>
<dbReference type="Pfam" id="PF03466">
    <property type="entry name" value="LysR_substrate"/>
    <property type="match status" value="1"/>
</dbReference>
<comment type="caution">
    <text evidence="6">The sequence shown here is derived from an EMBL/GenBank/DDBJ whole genome shotgun (WGS) entry which is preliminary data.</text>
</comment>
<evidence type="ECO:0000259" key="5">
    <source>
        <dbReference type="PROSITE" id="PS50931"/>
    </source>
</evidence>
<keyword evidence="4" id="KW-0804">Transcription</keyword>
<dbReference type="Gene3D" id="3.40.190.10">
    <property type="entry name" value="Periplasmic binding protein-like II"/>
    <property type="match status" value="2"/>
</dbReference>
<keyword evidence="7" id="KW-1185">Reference proteome</keyword>
<gene>
    <name evidence="6" type="ORF">J2D77_10380</name>
</gene>
<dbReference type="Pfam" id="PF00126">
    <property type="entry name" value="HTH_1"/>
    <property type="match status" value="1"/>
</dbReference>
<evidence type="ECO:0000313" key="6">
    <source>
        <dbReference type="EMBL" id="MBO1325557.1"/>
    </source>
</evidence>
<reference evidence="6" key="1">
    <citation type="submission" date="2021-03" db="EMBL/GenBank/DDBJ databases">
        <title>The complete genome sequence of Acetobacter sp. TBRC 12339.</title>
        <authorList>
            <person name="Charoenyingcharoen P."/>
            <person name="Yukphan P."/>
        </authorList>
    </citation>
    <scope>NUCLEOTIDE SEQUENCE</scope>
    <source>
        <strain evidence="6">TBRC 12339</strain>
    </source>
</reference>
<evidence type="ECO:0000256" key="1">
    <source>
        <dbReference type="ARBA" id="ARBA00009437"/>
    </source>
</evidence>
<dbReference type="SUPFAM" id="SSF53850">
    <property type="entry name" value="Periplasmic binding protein-like II"/>
    <property type="match status" value="1"/>
</dbReference>
<protein>
    <submittedName>
        <fullName evidence="6">LysR family transcriptional regulator</fullName>
    </submittedName>
</protein>
<dbReference type="InterPro" id="IPR005119">
    <property type="entry name" value="LysR_subst-bd"/>
</dbReference>
<dbReference type="CDD" id="cd05466">
    <property type="entry name" value="PBP2_LTTR_substrate"/>
    <property type="match status" value="1"/>
</dbReference>
<proteinExistence type="inferred from homology"/>
<sequence>MGRLADVDVRLLRVFRAVAECGGLAAAQSVLDTSTSTISLHISELERRLGFKLCQRGRAGFELTDRGKATYERALRLLNTIDDNFNDILSLKKRLTGKVRLGMVDALMMHPHMPLAAALRDFNQLDNDVEVQLMVDDRTQLERRLLEGELHAAISTFVRPVAGLAFHRVMSERHRVYCGQGHPLYGVTAVQDTAALAPYPFILRSYWGRTDAERFQSMNIRATANNMEAMTCLLLSGNYLGLLPEYIAEERVKSGTLHMINAPDLEQSSHHCLVLPSTASTSLAMEALVPLILGQVNEADMKEPAPPFLQTPARGRG</sequence>
<dbReference type="EMBL" id="JAFVMH010000004">
    <property type="protein sequence ID" value="MBO1325557.1"/>
    <property type="molecule type" value="Genomic_DNA"/>
</dbReference>
<evidence type="ECO:0000256" key="2">
    <source>
        <dbReference type="ARBA" id="ARBA00023015"/>
    </source>
</evidence>
<dbReference type="Proteomes" id="UP000664073">
    <property type="component" value="Unassembled WGS sequence"/>
</dbReference>
<dbReference type="InterPro" id="IPR000847">
    <property type="entry name" value="LysR_HTH_N"/>
</dbReference>
<evidence type="ECO:0000313" key="7">
    <source>
        <dbReference type="Proteomes" id="UP000664073"/>
    </source>
</evidence>
<dbReference type="PANTHER" id="PTHR30126">
    <property type="entry name" value="HTH-TYPE TRANSCRIPTIONAL REGULATOR"/>
    <property type="match status" value="1"/>
</dbReference>
<accession>A0A939KQM7</accession>
<keyword evidence="3" id="KW-0238">DNA-binding</keyword>
<dbReference type="GO" id="GO:0003700">
    <property type="term" value="F:DNA-binding transcription factor activity"/>
    <property type="evidence" value="ECO:0007669"/>
    <property type="project" value="InterPro"/>
</dbReference>
<feature type="domain" description="HTH lysR-type" evidence="5">
    <location>
        <begin position="7"/>
        <end position="64"/>
    </location>
</feature>
<keyword evidence="2" id="KW-0805">Transcription regulation</keyword>
<evidence type="ECO:0000256" key="3">
    <source>
        <dbReference type="ARBA" id="ARBA00023125"/>
    </source>
</evidence>
<dbReference type="PROSITE" id="PS50931">
    <property type="entry name" value="HTH_LYSR"/>
    <property type="match status" value="1"/>
</dbReference>
<dbReference type="GO" id="GO:0000976">
    <property type="term" value="F:transcription cis-regulatory region binding"/>
    <property type="evidence" value="ECO:0007669"/>
    <property type="project" value="TreeGrafter"/>
</dbReference>
<evidence type="ECO:0000256" key="4">
    <source>
        <dbReference type="ARBA" id="ARBA00023163"/>
    </source>
</evidence>
<dbReference type="InterPro" id="IPR036390">
    <property type="entry name" value="WH_DNA-bd_sf"/>
</dbReference>
<dbReference type="RefSeq" id="WP_207846209.1">
    <property type="nucleotide sequence ID" value="NZ_JAFVMH010000004.1"/>
</dbReference>
<dbReference type="Gene3D" id="1.10.10.10">
    <property type="entry name" value="Winged helix-like DNA-binding domain superfamily/Winged helix DNA-binding domain"/>
    <property type="match status" value="1"/>
</dbReference>